<dbReference type="GO" id="GO:0005525">
    <property type="term" value="F:GTP binding"/>
    <property type="evidence" value="ECO:0007669"/>
    <property type="project" value="InterPro"/>
</dbReference>
<evidence type="ECO:0000313" key="3">
    <source>
        <dbReference type="Proteomes" id="UP000503004"/>
    </source>
</evidence>
<accession>A0A858Q9R8</accession>
<organism evidence="2 3">
    <name type="scientific">Methylococcus geothermalis</name>
    <dbReference type="NCBI Taxonomy" id="2681310"/>
    <lineage>
        <taxon>Bacteria</taxon>
        <taxon>Pseudomonadati</taxon>
        <taxon>Pseudomonadota</taxon>
        <taxon>Gammaproteobacteria</taxon>
        <taxon>Methylococcales</taxon>
        <taxon>Methylococcaceae</taxon>
        <taxon>Methylococcus</taxon>
    </lineage>
</organism>
<dbReference type="RefSeq" id="WP_169603796.1">
    <property type="nucleotide sequence ID" value="NZ_CP046565.1"/>
</dbReference>
<dbReference type="AlphaFoldDB" id="A0A858Q9R8"/>
<dbReference type="Proteomes" id="UP000503004">
    <property type="component" value="Chromosome"/>
</dbReference>
<proteinExistence type="predicted"/>
<dbReference type="InterPro" id="IPR027417">
    <property type="entry name" value="P-loop_NTPase"/>
</dbReference>
<dbReference type="Gene3D" id="3.40.50.300">
    <property type="entry name" value="P-loop containing nucleotide triphosphate hydrolases"/>
    <property type="match status" value="1"/>
</dbReference>
<sequence>MRKESPPRNALVVGSGDGPCGPALRQFLARLENCYVRKDDHLAQTGAVRPTDHRRNLHSIQLANLRLRWLGSSETPPQITVIGPTQAGKSSVINWLLGANAAVASPLAGFTRHPQGFAYGCADETLSALHRYFEPLQARRISDLPAEDFRFFGLESARADAPRLGVPVVVWDTPDFDSIDSERYRGGLLRAIALSDLLVCVLSKDKYADQSVWELLAMIEPLGIPSLICLNKTPAAAAETLVRSLSEKWRQARRDATPPIVSLPYLGGGATEPPGVDSLVAAAQTFLRQPDRTRQVTALRRFIQANWERWLEPVRMEQKAQREWRALVGRAVASANRIYRRDYLDHPHHYETFQRALAELLTLLEIPGIARVLTQMRRIMTWPMRQIGQIGRRWRPDAANLGSEQSVLRQAASHVMLTLRQEAADMAENAADTRPWWLALGRELGQRQPAAIERFSQAASAYARDFEPEVENTAHALYDRLREHPAVLNSLRATRVTTDAAALAVGLHTGGIGLQDFVIAPAILSLTSLLTESALGHYVQRAAEDLKRRQAAAVSGLFEDHLAATLLRLPEDMPYDTGFFIPVDAIEAAERELAGPSRKS</sequence>
<feature type="domain" description="G" evidence="1">
    <location>
        <begin position="79"/>
        <end position="232"/>
    </location>
</feature>
<dbReference type="CDD" id="cd00882">
    <property type="entry name" value="Ras_like_GTPase"/>
    <property type="match status" value="1"/>
</dbReference>
<gene>
    <name evidence="2" type="ORF">GNH96_11405</name>
</gene>
<dbReference type="InterPro" id="IPR006073">
    <property type="entry name" value="GTP-bd"/>
</dbReference>
<keyword evidence="3" id="KW-1185">Reference proteome</keyword>
<protein>
    <submittedName>
        <fullName evidence="2">GTP-binding protein</fullName>
    </submittedName>
</protein>
<dbReference type="SUPFAM" id="SSF52540">
    <property type="entry name" value="P-loop containing nucleoside triphosphate hydrolases"/>
    <property type="match status" value="1"/>
</dbReference>
<reference evidence="3" key="1">
    <citation type="submission" date="2019-12" db="EMBL/GenBank/DDBJ databases">
        <authorList>
            <person name="Awala S.I."/>
            <person name="Rhee S.K."/>
        </authorList>
    </citation>
    <scope>NUCLEOTIDE SEQUENCE [LARGE SCALE GENOMIC DNA]</scope>
    <source>
        <strain evidence="3">IM1</strain>
    </source>
</reference>
<dbReference type="EMBL" id="CP046565">
    <property type="protein sequence ID" value="QJD30521.1"/>
    <property type="molecule type" value="Genomic_DNA"/>
</dbReference>
<name>A0A858Q9R8_9GAMM</name>
<evidence type="ECO:0000313" key="2">
    <source>
        <dbReference type="EMBL" id="QJD30521.1"/>
    </source>
</evidence>
<dbReference type="Pfam" id="PF01926">
    <property type="entry name" value="MMR_HSR1"/>
    <property type="match status" value="1"/>
</dbReference>
<evidence type="ECO:0000259" key="1">
    <source>
        <dbReference type="Pfam" id="PF01926"/>
    </source>
</evidence>
<dbReference type="KEGG" id="metu:GNH96_11405"/>